<dbReference type="InterPro" id="IPR036860">
    <property type="entry name" value="SH2_dom_sf"/>
</dbReference>
<dbReference type="OrthoDB" id="5657109at2"/>
<dbReference type="EMBL" id="UGGV01000001">
    <property type="protein sequence ID" value="STO24616.1"/>
    <property type="molecule type" value="Genomic_DNA"/>
</dbReference>
<accession>A0A377GIK7</accession>
<evidence type="ECO:0000259" key="1">
    <source>
        <dbReference type="Pfam" id="PF00017"/>
    </source>
</evidence>
<dbReference type="CDD" id="cd09917">
    <property type="entry name" value="F-box_SF"/>
    <property type="match status" value="1"/>
</dbReference>
<dbReference type="Pfam" id="PF00017">
    <property type="entry name" value="SH2"/>
    <property type="match status" value="1"/>
</dbReference>
<gene>
    <name evidence="3" type="ORF">NCTC11401_01431</name>
    <name evidence="2" type="ORF">SAMN05421777_10412</name>
</gene>
<sequence length="377" mass="43179">MQEKYLSYPPCYYDIDRMEAEKRLSNMPFRTFILRPSSQKDAIAALSIVVRGRDNQIKVAHFLVTQNPADDRTLILQNHQGIYKDLKTMVNSLSMRYWIPFNQIEAVKGKDKLPGCSLLSLTWKQLKLNEEQIKNALKGKEVGTFIFSLGKENGQYPWIMSVKITKSTNLDFGIYIKKNGFCEKPLPHLLSSRPVIEIPKSLGEIIALNAGEYFADEVTYNYSKGELISLPIFIEPFRLKRTTVEGYIESIETGGLDHIKQLFETLSKIQKRALLKFPFYIHLNSVERNFVQGYTAKPIDLASSQEIKDFLIKEEEKVNNLTPNALMGLFKQYALPKDLAQHIAGYLDFTDGLHLSQTNREAHEATNPEAEENKPKH</sequence>
<dbReference type="Proteomes" id="UP000254374">
    <property type="component" value="Unassembled WGS sequence"/>
</dbReference>
<dbReference type="Proteomes" id="UP000186808">
    <property type="component" value="Unassembled WGS sequence"/>
</dbReference>
<organism evidence="3 5">
    <name type="scientific">Fluoribacter gormanii</name>
    <dbReference type="NCBI Taxonomy" id="464"/>
    <lineage>
        <taxon>Bacteria</taxon>
        <taxon>Pseudomonadati</taxon>
        <taxon>Pseudomonadota</taxon>
        <taxon>Gammaproteobacteria</taxon>
        <taxon>Legionellales</taxon>
        <taxon>Legionellaceae</taxon>
        <taxon>Fluoribacter</taxon>
    </lineage>
</organism>
<keyword evidence="4" id="KW-1185">Reference proteome</keyword>
<reference evidence="3 5" key="2">
    <citation type="submission" date="2018-06" db="EMBL/GenBank/DDBJ databases">
        <authorList>
            <consortium name="Pathogen Informatics"/>
            <person name="Doyle S."/>
        </authorList>
    </citation>
    <scope>NUCLEOTIDE SEQUENCE [LARGE SCALE GENOMIC DNA]</scope>
    <source>
        <strain evidence="3 5">NCTC11401</strain>
    </source>
</reference>
<name>A0A377GIK7_9GAMM</name>
<dbReference type="RefSeq" id="WP_058469445.1">
    <property type="nucleotide sequence ID" value="NZ_CAAAIV010000048.1"/>
</dbReference>
<evidence type="ECO:0000313" key="3">
    <source>
        <dbReference type="EMBL" id="STO24616.1"/>
    </source>
</evidence>
<dbReference type="Gene3D" id="3.30.505.10">
    <property type="entry name" value="SH2 domain"/>
    <property type="match status" value="1"/>
</dbReference>
<dbReference type="AlphaFoldDB" id="A0A377GIK7"/>
<dbReference type="CDD" id="cd00173">
    <property type="entry name" value="SH2"/>
    <property type="match status" value="1"/>
</dbReference>
<dbReference type="SUPFAM" id="SSF55550">
    <property type="entry name" value="SH2 domain"/>
    <property type="match status" value="1"/>
</dbReference>
<protein>
    <recommendedName>
        <fullName evidence="1">SH2 domain-containing protein</fullName>
    </recommendedName>
</protein>
<proteinExistence type="predicted"/>
<dbReference type="EMBL" id="FTNL01000004">
    <property type="protein sequence ID" value="SIQ87949.1"/>
    <property type="molecule type" value="Genomic_DNA"/>
</dbReference>
<evidence type="ECO:0000313" key="4">
    <source>
        <dbReference type="Proteomes" id="UP000186808"/>
    </source>
</evidence>
<evidence type="ECO:0000313" key="2">
    <source>
        <dbReference type="EMBL" id="SIQ87949.1"/>
    </source>
</evidence>
<evidence type="ECO:0000313" key="5">
    <source>
        <dbReference type="Proteomes" id="UP000254374"/>
    </source>
</evidence>
<reference evidence="2 4" key="1">
    <citation type="submission" date="2017-01" db="EMBL/GenBank/DDBJ databases">
        <authorList>
            <person name="Varghese N."/>
            <person name="Submissions S."/>
        </authorList>
    </citation>
    <scope>NUCLEOTIDE SEQUENCE [LARGE SCALE GENOMIC DNA]</scope>
    <source>
        <strain evidence="2 4">ATCC 33342</strain>
    </source>
</reference>
<dbReference type="InterPro" id="IPR000980">
    <property type="entry name" value="SH2"/>
</dbReference>
<feature type="domain" description="SH2" evidence="1">
    <location>
        <begin position="14"/>
        <end position="90"/>
    </location>
</feature>